<evidence type="ECO:0000259" key="1">
    <source>
        <dbReference type="Pfam" id="PF01883"/>
    </source>
</evidence>
<sequence length="110" mass="12166">MATMLDEKTIERVRREIYEALRSVDDPELGVNLVDLGLIYGIQLTPDGFVTIRMTLTTPGCPMHESLADGVGAALAHIPELTGGEIELVWEPRWTPERLTPEGRRLLGLA</sequence>
<reference evidence="2 3" key="1">
    <citation type="journal article" date="2019" name="Int. J. Syst. Evol. Microbiol.">
        <title>Thermogemmatispora aurantia sp. nov. and Thermogemmatispora argillosa sp. nov., within the class Ktedonobacteria, and emended description of the genus Thermogemmatispora.</title>
        <authorList>
            <person name="Zheng Y."/>
            <person name="Wang C.M."/>
            <person name="Sakai Y."/>
            <person name="Abe K."/>
            <person name="Yokota A."/>
            <person name="Yabe S."/>
        </authorList>
    </citation>
    <scope>NUCLEOTIDE SEQUENCE [LARGE SCALE GENOMIC DNA]</scope>
    <source>
        <strain evidence="2 3">A1-2</strain>
    </source>
</reference>
<evidence type="ECO:0000313" key="3">
    <source>
        <dbReference type="Proteomes" id="UP000334820"/>
    </source>
</evidence>
<evidence type="ECO:0000313" key="2">
    <source>
        <dbReference type="EMBL" id="GER84834.1"/>
    </source>
</evidence>
<dbReference type="Proteomes" id="UP000334820">
    <property type="component" value="Unassembled WGS sequence"/>
</dbReference>
<dbReference type="AlphaFoldDB" id="A0A5J4K893"/>
<dbReference type="PANTHER" id="PTHR42831:SF1">
    <property type="entry name" value="FE-S PROTEIN MATURATION AUXILIARY FACTOR YITW"/>
    <property type="match status" value="1"/>
</dbReference>
<gene>
    <name evidence="2" type="ORF">KTAU_34700</name>
</gene>
<keyword evidence="2" id="KW-0808">Transferase</keyword>
<keyword evidence="2" id="KW-0489">Methyltransferase</keyword>
<comment type="caution">
    <text evidence="2">The sequence shown here is derived from an EMBL/GenBank/DDBJ whole genome shotgun (WGS) entry which is preliminary data.</text>
</comment>
<organism evidence="2 3">
    <name type="scientific">Thermogemmatispora aurantia</name>
    <dbReference type="NCBI Taxonomy" id="2045279"/>
    <lineage>
        <taxon>Bacteria</taxon>
        <taxon>Bacillati</taxon>
        <taxon>Chloroflexota</taxon>
        <taxon>Ktedonobacteria</taxon>
        <taxon>Thermogemmatisporales</taxon>
        <taxon>Thermogemmatisporaceae</taxon>
        <taxon>Thermogemmatispora</taxon>
    </lineage>
</organism>
<dbReference type="GO" id="GO:0008168">
    <property type="term" value="F:methyltransferase activity"/>
    <property type="evidence" value="ECO:0007669"/>
    <property type="project" value="UniProtKB-KW"/>
</dbReference>
<protein>
    <submittedName>
        <fullName evidence="2">DNA methyltransferase</fullName>
    </submittedName>
</protein>
<dbReference type="Pfam" id="PF01883">
    <property type="entry name" value="FeS_assembly_P"/>
    <property type="match status" value="1"/>
</dbReference>
<dbReference type="InterPro" id="IPR034904">
    <property type="entry name" value="FSCA_dom_sf"/>
</dbReference>
<dbReference type="RefSeq" id="WP_228026500.1">
    <property type="nucleotide sequence ID" value="NZ_BKZV01000005.1"/>
</dbReference>
<accession>A0A5J4K893</accession>
<dbReference type="Gene3D" id="3.30.300.130">
    <property type="entry name" value="Fe-S cluster assembly (FSCA)"/>
    <property type="match status" value="1"/>
</dbReference>
<dbReference type="InterPro" id="IPR002744">
    <property type="entry name" value="MIP18-like"/>
</dbReference>
<proteinExistence type="predicted"/>
<name>A0A5J4K893_9CHLR</name>
<feature type="domain" description="MIP18 family-like" evidence="1">
    <location>
        <begin position="15"/>
        <end position="87"/>
    </location>
</feature>
<dbReference type="GO" id="GO:0032259">
    <property type="term" value="P:methylation"/>
    <property type="evidence" value="ECO:0007669"/>
    <property type="project" value="UniProtKB-KW"/>
</dbReference>
<dbReference type="SUPFAM" id="SSF117916">
    <property type="entry name" value="Fe-S cluster assembly (FSCA) domain-like"/>
    <property type="match status" value="1"/>
</dbReference>
<keyword evidence="3" id="KW-1185">Reference proteome</keyword>
<dbReference type="InterPro" id="IPR052339">
    <property type="entry name" value="Fe-S_Maturation_MIP18"/>
</dbReference>
<dbReference type="PANTHER" id="PTHR42831">
    <property type="entry name" value="FE-S PROTEIN MATURATION AUXILIARY FACTOR YITW"/>
    <property type="match status" value="1"/>
</dbReference>
<dbReference type="EMBL" id="BKZV01000005">
    <property type="protein sequence ID" value="GER84834.1"/>
    <property type="molecule type" value="Genomic_DNA"/>
</dbReference>